<gene>
    <name evidence="9" type="ORF">U6N30_29435</name>
</gene>
<accession>A0ABZ1B0L7</accession>
<feature type="transmembrane region" description="Helical" evidence="8">
    <location>
        <begin position="368"/>
        <end position="387"/>
    </location>
</feature>
<evidence type="ECO:0000256" key="8">
    <source>
        <dbReference type="SAM" id="Phobius"/>
    </source>
</evidence>
<dbReference type="CDD" id="cd06550">
    <property type="entry name" value="TM_ABC_iron-siderophores_like"/>
    <property type="match status" value="1"/>
</dbReference>
<dbReference type="PANTHER" id="PTHR30472:SF27">
    <property type="entry name" value="PETROBACTIN IMPORT SYSTEM PERMEASE PROTEIN YCLN"/>
    <property type="match status" value="1"/>
</dbReference>
<feature type="transmembrane region" description="Helical" evidence="8">
    <location>
        <begin position="104"/>
        <end position="122"/>
    </location>
</feature>
<evidence type="ECO:0000256" key="5">
    <source>
        <dbReference type="ARBA" id="ARBA00022692"/>
    </source>
</evidence>
<feature type="transmembrane region" description="Helical" evidence="8">
    <location>
        <begin position="154"/>
        <end position="177"/>
    </location>
</feature>
<feature type="transmembrane region" description="Helical" evidence="8">
    <location>
        <begin position="399"/>
        <end position="424"/>
    </location>
</feature>
<dbReference type="PANTHER" id="PTHR30472">
    <property type="entry name" value="FERRIC ENTEROBACTIN TRANSPORT SYSTEM PERMEASE PROTEIN"/>
    <property type="match status" value="1"/>
</dbReference>
<keyword evidence="4" id="KW-1003">Cell membrane</keyword>
<feature type="transmembrane region" description="Helical" evidence="8">
    <location>
        <begin position="21"/>
        <end position="52"/>
    </location>
</feature>
<evidence type="ECO:0000256" key="6">
    <source>
        <dbReference type="ARBA" id="ARBA00022989"/>
    </source>
</evidence>
<feature type="transmembrane region" description="Helical" evidence="8">
    <location>
        <begin position="72"/>
        <end position="92"/>
    </location>
</feature>
<evidence type="ECO:0000256" key="3">
    <source>
        <dbReference type="ARBA" id="ARBA00022448"/>
    </source>
</evidence>
<keyword evidence="7 8" id="KW-0472">Membrane</keyword>
<evidence type="ECO:0000256" key="2">
    <source>
        <dbReference type="ARBA" id="ARBA00007935"/>
    </source>
</evidence>
<dbReference type="InterPro" id="IPR000522">
    <property type="entry name" value="ABC_transptr_permease_BtuC"/>
</dbReference>
<dbReference type="RefSeq" id="WP_324275059.1">
    <property type="nucleotide sequence ID" value="NZ_CP141261.1"/>
</dbReference>
<protein>
    <submittedName>
        <fullName evidence="9">Iron chelate uptake ABC transporter family permease subunit</fullName>
    </submittedName>
</protein>
<evidence type="ECO:0000256" key="7">
    <source>
        <dbReference type="ARBA" id="ARBA00023136"/>
    </source>
</evidence>
<dbReference type="EMBL" id="CP141261">
    <property type="protein sequence ID" value="WRL63726.1"/>
    <property type="molecule type" value="Genomic_DNA"/>
</dbReference>
<keyword evidence="10" id="KW-1185">Reference proteome</keyword>
<keyword evidence="6 8" id="KW-1133">Transmembrane helix</keyword>
<proteinExistence type="inferred from homology"/>
<feature type="transmembrane region" description="Helical" evidence="8">
    <location>
        <begin position="285"/>
        <end position="307"/>
    </location>
</feature>
<dbReference type="Proteomes" id="UP001324287">
    <property type="component" value="Chromosome"/>
</dbReference>
<keyword evidence="5 8" id="KW-0812">Transmembrane</keyword>
<organism evidence="9 10">
    <name type="scientific">Blastococcus brunescens</name>
    <dbReference type="NCBI Taxonomy" id="1564165"/>
    <lineage>
        <taxon>Bacteria</taxon>
        <taxon>Bacillati</taxon>
        <taxon>Actinomycetota</taxon>
        <taxon>Actinomycetes</taxon>
        <taxon>Geodermatophilales</taxon>
        <taxon>Geodermatophilaceae</taxon>
        <taxon>Blastococcus</taxon>
    </lineage>
</organism>
<evidence type="ECO:0000256" key="4">
    <source>
        <dbReference type="ARBA" id="ARBA00022475"/>
    </source>
</evidence>
<keyword evidence="3" id="KW-0813">Transport</keyword>
<dbReference type="Pfam" id="PF01032">
    <property type="entry name" value="FecCD"/>
    <property type="match status" value="1"/>
</dbReference>
<reference evidence="9 10" key="1">
    <citation type="submission" date="2023-12" db="EMBL/GenBank/DDBJ databases">
        <title>Blastococcus brunescens sp. nov., an actonobacterium isolated from sandstone collected in sahara desert.</title>
        <authorList>
            <person name="Gtari M."/>
            <person name="Ghodhbane F."/>
        </authorList>
    </citation>
    <scope>NUCLEOTIDE SEQUENCE [LARGE SCALE GENOMIC DNA]</scope>
    <source>
        <strain evidence="9 10">BMG 8361</strain>
    </source>
</reference>
<comment type="similarity">
    <text evidence="2">Belongs to the binding-protein-dependent transport system permease family. FecCD subfamily.</text>
</comment>
<dbReference type="SUPFAM" id="SSF81345">
    <property type="entry name" value="ABC transporter involved in vitamin B12 uptake, BtuC"/>
    <property type="match status" value="1"/>
</dbReference>
<name>A0ABZ1B0L7_9ACTN</name>
<dbReference type="Gene3D" id="1.10.3470.10">
    <property type="entry name" value="ABC transporter involved in vitamin B12 uptake, BtuC"/>
    <property type="match status" value="1"/>
</dbReference>
<comment type="subcellular location">
    <subcellularLocation>
        <location evidence="1">Cell membrane</location>
        <topology evidence="1">Multi-pass membrane protein</topology>
    </subcellularLocation>
</comment>
<evidence type="ECO:0000313" key="9">
    <source>
        <dbReference type="EMBL" id="WRL63726.1"/>
    </source>
</evidence>
<evidence type="ECO:0000313" key="10">
    <source>
        <dbReference type="Proteomes" id="UP001324287"/>
    </source>
</evidence>
<sequence>MTLLDRTPTSTPARVRPRRTSVGVLIGVLLVVLAIVSLFVGVSVVSPAALLAGGSDSDAAFLLVASRIPRTVAVLLVGASLGIAGLIMQMLVRNKFVEPGTTGVSEFATLGMLVTMVVLPGLPVVGKMGVAAAFGLFGTWVFLRVVRVVPVRQLVLVPLVGIMLGGIVGAVTTFVAYRLDLLQSLGQWSQGSFATVMQGRYEFLWIAALMVVLAWVAADRFSVIGLGEEFATNLGLDYRRVVTVGMVIIAVITAAVLVTAGLIPFLGLVVPNVVSLIIGDNVRRAIPWVAGLGAVFVLACDLVARVVRFPTRSRWRSSWASSVPPCSSGCCCGGGAVLTDPVPTESGALPAAGLHRTRLAASWASPRVRLAVLGGVVLVLAAGYLVTDVPGSLAFALEIRSLTVVAMLVVATAVGVSTVVFHTITQNRILTPRSWGSTRSTC</sequence>
<dbReference type="InterPro" id="IPR037294">
    <property type="entry name" value="ABC_BtuC-like"/>
</dbReference>
<evidence type="ECO:0000256" key="1">
    <source>
        <dbReference type="ARBA" id="ARBA00004651"/>
    </source>
</evidence>
<feature type="transmembrane region" description="Helical" evidence="8">
    <location>
        <begin position="241"/>
        <end position="265"/>
    </location>
</feature>
<feature type="transmembrane region" description="Helical" evidence="8">
    <location>
        <begin position="203"/>
        <end position="221"/>
    </location>
</feature>
<feature type="transmembrane region" description="Helical" evidence="8">
    <location>
        <begin position="128"/>
        <end position="147"/>
    </location>
</feature>